<feature type="compositionally biased region" description="Acidic residues" evidence="1">
    <location>
        <begin position="136"/>
        <end position="146"/>
    </location>
</feature>
<name>A0ABR3TEC8_9PEZI</name>
<feature type="compositionally biased region" description="Basic residues" evidence="1">
    <location>
        <begin position="73"/>
        <end position="83"/>
    </location>
</feature>
<keyword evidence="3" id="KW-1185">Reference proteome</keyword>
<protein>
    <submittedName>
        <fullName evidence="2">Uncharacterized protein</fullName>
    </submittedName>
</protein>
<organism evidence="2 3">
    <name type="scientific">Neofusicoccum ribis</name>
    <dbReference type="NCBI Taxonomy" id="45134"/>
    <lineage>
        <taxon>Eukaryota</taxon>
        <taxon>Fungi</taxon>
        <taxon>Dikarya</taxon>
        <taxon>Ascomycota</taxon>
        <taxon>Pezizomycotina</taxon>
        <taxon>Dothideomycetes</taxon>
        <taxon>Dothideomycetes incertae sedis</taxon>
        <taxon>Botryosphaeriales</taxon>
        <taxon>Botryosphaeriaceae</taxon>
        <taxon>Neofusicoccum</taxon>
    </lineage>
</organism>
<dbReference type="EMBL" id="JAJVDC020000002">
    <property type="protein sequence ID" value="KAL1637909.1"/>
    <property type="molecule type" value="Genomic_DNA"/>
</dbReference>
<evidence type="ECO:0000313" key="2">
    <source>
        <dbReference type="EMBL" id="KAL1637909.1"/>
    </source>
</evidence>
<proteinExistence type="predicted"/>
<accession>A0ABR3TEC8</accession>
<feature type="region of interest" description="Disordered" evidence="1">
    <location>
        <begin position="55"/>
        <end position="158"/>
    </location>
</feature>
<evidence type="ECO:0000256" key="1">
    <source>
        <dbReference type="SAM" id="MobiDB-lite"/>
    </source>
</evidence>
<feature type="compositionally biased region" description="Low complexity" evidence="1">
    <location>
        <begin position="101"/>
        <end position="116"/>
    </location>
</feature>
<comment type="caution">
    <text evidence="2">The sequence shown here is derived from an EMBL/GenBank/DDBJ whole genome shotgun (WGS) entry which is preliminary data.</text>
</comment>
<evidence type="ECO:0000313" key="3">
    <source>
        <dbReference type="Proteomes" id="UP001521116"/>
    </source>
</evidence>
<gene>
    <name evidence="2" type="ORF">SLS56_000466</name>
</gene>
<feature type="compositionally biased region" description="Basic and acidic residues" evidence="1">
    <location>
        <begin position="122"/>
        <end position="135"/>
    </location>
</feature>
<reference evidence="2 3" key="1">
    <citation type="submission" date="2024-02" db="EMBL/GenBank/DDBJ databases">
        <title>De novo assembly and annotation of 12 fungi associated with fruit tree decline syndrome in Ontario, Canada.</title>
        <authorList>
            <person name="Sulman M."/>
            <person name="Ellouze W."/>
            <person name="Ilyukhin E."/>
        </authorList>
    </citation>
    <scope>NUCLEOTIDE SEQUENCE [LARGE SCALE GENOMIC DNA]</scope>
    <source>
        <strain evidence="2 3">M1-105</strain>
    </source>
</reference>
<feature type="compositionally biased region" description="Acidic residues" evidence="1">
    <location>
        <begin position="91"/>
        <end position="100"/>
    </location>
</feature>
<sequence length="158" mass="16911">MSGFSEREVQLMACAFQAMKTPPEIDYSVMARLAGMTNPGSASNAMRAIRKKLDARVPGGIANGNSTPNTPKKTPRTATRKRPAAVMETSFFDDEAEADAAESPSAKKSKSEAASATSITVDEDRVAVRVKKENRDEDDEETEDGECLASILASSGMF</sequence>
<dbReference type="Proteomes" id="UP001521116">
    <property type="component" value="Unassembled WGS sequence"/>
</dbReference>